<dbReference type="OrthoDB" id="5178565at2"/>
<dbReference type="RefSeq" id="WP_085194619.1">
    <property type="nucleotide sequence ID" value="NZ_JACKVI010000007.1"/>
</dbReference>
<dbReference type="GO" id="GO:0046872">
    <property type="term" value="F:metal ion binding"/>
    <property type="evidence" value="ECO:0007669"/>
    <property type="project" value="InterPro"/>
</dbReference>
<name>A0A1X1V4P8_9MYCO</name>
<dbReference type="InterPro" id="IPR034660">
    <property type="entry name" value="DinB/YfiT-like"/>
</dbReference>
<evidence type="ECO:0000313" key="2">
    <source>
        <dbReference type="EMBL" id="ORV63997.1"/>
    </source>
</evidence>
<sequence>MQMACEEREDFAELLAGLSPEQWEQPSLCEHWRVRDVVAHVLSFEELNRWEVVRRFVKGGLLTNRINAIGVAEYARRTPEQLTELMRASIPPRGFTTGFGGMIALVDGMIHQQDIRRPLGISRVIPPQRLQRVLKLAPRAPALRGAWRARGVRLVATDVDWTHGKGPEVSGPGEALLMAMAARPDALNQLAGAGKEILARRICP</sequence>
<evidence type="ECO:0000313" key="3">
    <source>
        <dbReference type="Proteomes" id="UP000194000"/>
    </source>
</evidence>
<evidence type="ECO:0000259" key="1">
    <source>
        <dbReference type="Pfam" id="PF11716"/>
    </source>
</evidence>
<dbReference type="Proteomes" id="UP000194000">
    <property type="component" value="Unassembled WGS sequence"/>
</dbReference>
<reference evidence="2 3" key="1">
    <citation type="submission" date="2016-01" db="EMBL/GenBank/DDBJ databases">
        <title>The new phylogeny of the genus Mycobacterium.</title>
        <authorList>
            <person name="Tarcisio F."/>
            <person name="Conor M."/>
            <person name="Antonella G."/>
            <person name="Elisabetta G."/>
            <person name="Giulia F.S."/>
            <person name="Sara T."/>
            <person name="Anna F."/>
            <person name="Clotilde B."/>
            <person name="Roberto B."/>
            <person name="Veronica D.S."/>
            <person name="Fabio R."/>
            <person name="Monica P."/>
            <person name="Olivier J."/>
            <person name="Enrico T."/>
            <person name="Nicola S."/>
        </authorList>
    </citation>
    <scope>NUCLEOTIDE SEQUENCE [LARGE SCALE GENOMIC DNA]</scope>
    <source>
        <strain evidence="2 3">DSM 45731</strain>
    </source>
</reference>
<dbReference type="NCBIfam" id="TIGR03083">
    <property type="entry name" value="maleylpyruvate isomerase family mycothiol-dependent enzyme"/>
    <property type="match status" value="1"/>
</dbReference>
<keyword evidence="3" id="KW-1185">Reference proteome</keyword>
<gene>
    <name evidence="2" type="ORF">AWC06_07905</name>
</gene>
<dbReference type="SUPFAM" id="SSF109854">
    <property type="entry name" value="DinB/YfiT-like putative metalloenzymes"/>
    <property type="match status" value="1"/>
</dbReference>
<dbReference type="EMBL" id="LQOW01000005">
    <property type="protein sequence ID" value="ORV63997.1"/>
    <property type="molecule type" value="Genomic_DNA"/>
</dbReference>
<dbReference type="AlphaFoldDB" id="A0A1X1V4P8"/>
<feature type="domain" description="Mycothiol-dependent maleylpyruvate isomerase metal-binding" evidence="1">
    <location>
        <begin position="6"/>
        <end position="91"/>
    </location>
</feature>
<protein>
    <submittedName>
        <fullName evidence="2">DinB family protein</fullName>
    </submittedName>
</protein>
<dbReference type="Gene3D" id="1.20.120.450">
    <property type="entry name" value="dinb family like domain"/>
    <property type="match status" value="1"/>
</dbReference>
<proteinExistence type="predicted"/>
<organism evidence="2 3">
    <name type="scientific">Mycobacterium fragae</name>
    <dbReference type="NCBI Taxonomy" id="1260918"/>
    <lineage>
        <taxon>Bacteria</taxon>
        <taxon>Bacillati</taxon>
        <taxon>Actinomycetota</taxon>
        <taxon>Actinomycetes</taxon>
        <taxon>Mycobacteriales</taxon>
        <taxon>Mycobacteriaceae</taxon>
        <taxon>Mycobacterium</taxon>
    </lineage>
</organism>
<dbReference type="InterPro" id="IPR024344">
    <property type="entry name" value="MDMPI_metal-binding"/>
</dbReference>
<dbReference type="InterPro" id="IPR017517">
    <property type="entry name" value="Maleyloyr_isom"/>
</dbReference>
<comment type="caution">
    <text evidence="2">The sequence shown here is derived from an EMBL/GenBank/DDBJ whole genome shotgun (WGS) entry which is preliminary data.</text>
</comment>
<dbReference type="Pfam" id="PF11716">
    <property type="entry name" value="MDMPI_N"/>
    <property type="match status" value="1"/>
</dbReference>
<accession>A0A1X1V4P8</accession>
<dbReference type="STRING" id="1260918.AWC06_07905"/>